<evidence type="ECO:0000256" key="6">
    <source>
        <dbReference type="ARBA" id="ARBA00022679"/>
    </source>
</evidence>
<evidence type="ECO:0000259" key="16">
    <source>
        <dbReference type="PROSITE" id="PS50885"/>
    </source>
</evidence>
<reference evidence="17" key="1">
    <citation type="submission" date="2023-03" db="EMBL/GenBank/DDBJ databases">
        <title>Bacterial isolates from washroom surfaces on a university campus.</title>
        <authorList>
            <person name="Holman D.B."/>
            <person name="Gzyl K.E."/>
            <person name="Taheri A.E."/>
        </authorList>
    </citation>
    <scope>NUCLEOTIDE SEQUENCE</scope>
    <source>
        <strain evidence="17">RD03</strain>
    </source>
</reference>
<evidence type="ECO:0000256" key="14">
    <source>
        <dbReference type="SAM" id="Phobius"/>
    </source>
</evidence>
<protein>
    <recommendedName>
        <fullName evidence="3">histidine kinase</fullName>
        <ecNumber evidence="3">2.7.13.3</ecNumber>
    </recommendedName>
</protein>
<evidence type="ECO:0000256" key="11">
    <source>
        <dbReference type="ARBA" id="ARBA00022989"/>
    </source>
</evidence>
<comment type="catalytic activity">
    <reaction evidence="1">
        <text>ATP + protein L-histidine = ADP + protein N-phospho-L-histidine.</text>
        <dbReference type="EC" id="2.7.13.3"/>
    </reaction>
</comment>
<gene>
    <name evidence="17" type="ORF">P5X88_07250</name>
</gene>
<feature type="domain" description="Histidine kinase" evidence="15">
    <location>
        <begin position="239"/>
        <end position="449"/>
    </location>
</feature>
<dbReference type="GO" id="GO:0005524">
    <property type="term" value="F:ATP binding"/>
    <property type="evidence" value="ECO:0007669"/>
    <property type="project" value="UniProtKB-KW"/>
</dbReference>
<dbReference type="FunFam" id="1.10.287.130:FF:000001">
    <property type="entry name" value="Two-component sensor histidine kinase"/>
    <property type="match status" value="1"/>
</dbReference>
<feature type="transmembrane region" description="Helical" evidence="14">
    <location>
        <begin position="12"/>
        <end position="35"/>
    </location>
</feature>
<dbReference type="SUPFAM" id="SSF47384">
    <property type="entry name" value="Homodimeric domain of signal transducing histidine kinase"/>
    <property type="match status" value="1"/>
</dbReference>
<keyword evidence="12" id="KW-0902">Two-component regulatory system</keyword>
<name>A0AAW6SR00_9BACI</name>
<dbReference type="EC" id="2.7.13.3" evidence="3"/>
<dbReference type="CDD" id="cd00082">
    <property type="entry name" value="HisKA"/>
    <property type="match status" value="1"/>
</dbReference>
<feature type="domain" description="HAMP" evidence="16">
    <location>
        <begin position="177"/>
        <end position="231"/>
    </location>
</feature>
<evidence type="ECO:0000256" key="13">
    <source>
        <dbReference type="ARBA" id="ARBA00023136"/>
    </source>
</evidence>
<dbReference type="RefSeq" id="WP_280616260.1">
    <property type="nucleotide sequence ID" value="NZ_JAROYP010000003.1"/>
</dbReference>
<evidence type="ECO:0000256" key="8">
    <source>
        <dbReference type="ARBA" id="ARBA00022741"/>
    </source>
</evidence>
<evidence type="ECO:0000256" key="9">
    <source>
        <dbReference type="ARBA" id="ARBA00022777"/>
    </source>
</evidence>
<keyword evidence="9 17" id="KW-0418">Kinase</keyword>
<evidence type="ECO:0000256" key="12">
    <source>
        <dbReference type="ARBA" id="ARBA00023012"/>
    </source>
</evidence>
<dbReference type="Pfam" id="PF00672">
    <property type="entry name" value="HAMP"/>
    <property type="match status" value="1"/>
</dbReference>
<dbReference type="InterPro" id="IPR036890">
    <property type="entry name" value="HATPase_C_sf"/>
</dbReference>
<dbReference type="PRINTS" id="PR00344">
    <property type="entry name" value="BCTRLSENSOR"/>
</dbReference>
<evidence type="ECO:0000256" key="4">
    <source>
        <dbReference type="ARBA" id="ARBA00022475"/>
    </source>
</evidence>
<keyword evidence="6" id="KW-0808">Transferase</keyword>
<dbReference type="FunFam" id="3.30.565.10:FF:000006">
    <property type="entry name" value="Sensor histidine kinase WalK"/>
    <property type="match status" value="1"/>
</dbReference>
<dbReference type="Pfam" id="PF02518">
    <property type="entry name" value="HATPase_c"/>
    <property type="match status" value="1"/>
</dbReference>
<dbReference type="GO" id="GO:0000155">
    <property type="term" value="F:phosphorelay sensor kinase activity"/>
    <property type="evidence" value="ECO:0007669"/>
    <property type="project" value="InterPro"/>
</dbReference>
<dbReference type="Gene3D" id="3.30.565.10">
    <property type="entry name" value="Histidine kinase-like ATPase, C-terminal domain"/>
    <property type="match status" value="1"/>
</dbReference>
<dbReference type="PANTHER" id="PTHR45436">
    <property type="entry name" value="SENSOR HISTIDINE KINASE YKOH"/>
    <property type="match status" value="1"/>
</dbReference>
<organism evidence="17 18">
    <name type="scientific">Heyndrickxia oleronia</name>
    <dbReference type="NCBI Taxonomy" id="38875"/>
    <lineage>
        <taxon>Bacteria</taxon>
        <taxon>Bacillati</taxon>
        <taxon>Bacillota</taxon>
        <taxon>Bacilli</taxon>
        <taxon>Bacillales</taxon>
        <taxon>Bacillaceae</taxon>
        <taxon>Heyndrickxia</taxon>
    </lineage>
</organism>
<comment type="subcellular location">
    <subcellularLocation>
        <location evidence="2">Cell membrane</location>
        <topology evidence="2">Multi-pass membrane protein</topology>
    </subcellularLocation>
</comment>
<dbReference type="Proteomes" id="UP001159179">
    <property type="component" value="Unassembled WGS sequence"/>
</dbReference>
<proteinExistence type="predicted"/>
<dbReference type="InterPro" id="IPR003594">
    <property type="entry name" value="HATPase_dom"/>
</dbReference>
<evidence type="ECO:0000259" key="15">
    <source>
        <dbReference type="PROSITE" id="PS50109"/>
    </source>
</evidence>
<dbReference type="SUPFAM" id="SSF158472">
    <property type="entry name" value="HAMP domain-like"/>
    <property type="match status" value="1"/>
</dbReference>
<dbReference type="EMBL" id="JAROYP010000003">
    <property type="protein sequence ID" value="MDH5160730.1"/>
    <property type="molecule type" value="Genomic_DNA"/>
</dbReference>
<evidence type="ECO:0000256" key="7">
    <source>
        <dbReference type="ARBA" id="ARBA00022692"/>
    </source>
</evidence>
<sequence length="449" mass="51568">MRLQNKINLYTTVLFVILLIMMNLFVYFVSSYMIIDSEMQRIRAETEKMVESMNESLNIIPTEELLRAYVPVDGMVRVVTQDKKALSPVTSSTEKELSKLKKTFYLGEKSEKITFHNKTYAFISIPIIWTDEHVVNLQVVRSIQPSIAILHVLRMVLIIITIIAMVPVILSSRFLSRFITRPVTSMIETMTEIRKSGQFKRIQVNHKSKDELVEMGDTFNHMIDLLEANFVKQEQFVSNASHELNTPLTIIESYASLLKRRGQVEPDIFRESVEAIHSEAVQMKELIEQLLLLAKHNEKWNIKKSEVNVAELVQHSVQSFKKAYHREIQVIQEGEYLIHTDEQKLRQLLFIILDNARKYSDQMIKVYIGSKQQKCVIQISDQGVGISKEDLTKVFDRFYRVDKARTRSQGGTGLGLSIAKEIANVLGATLDLESEEKKGTTVTIALPMN</sequence>
<accession>A0AAW6SR00</accession>
<dbReference type="SMART" id="SM00388">
    <property type="entry name" value="HisKA"/>
    <property type="match status" value="1"/>
</dbReference>
<dbReference type="Gene3D" id="6.10.340.10">
    <property type="match status" value="1"/>
</dbReference>
<comment type="caution">
    <text evidence="17">The sequence shown here is derived from an EMBL/GenBank/DDBJ whole genome shotgun (WGS) entry which is preliminary data.</text>
</comment>
<keyword evidence="10" id="KW-0067">ATP-binding</keyword>
<dbReference type="SMART" id="SM00387">
    <property type="entry name" value="HATPase_c"/>
    <property type="match status" value="1"/>
</dbReference>
<keyword evidence="8" id="KW-0547">Nucleotide-binding</keyword>
<dbReference type="CDD" id="cd06225">
    <property type="entry name" value="HAMP"/>
    <property type="match status" value="1"/>
</dbReference>
<dbReference type="InterPro" id="IPR003661">
    <property type="entry name" value="HisK_dim/P_dom"/>
</dbReference>
<dbReference type="SUPFAM" id="SSF55874">
    <property type="entry name" value="ATPase domain of HSP90 chaperone/DNA topoisomerase II/histidine kinase"/>
    <property type="match status" value="1"/>
</dbReference>
<dbReference type="AlphaFoldDB" id="A0AAW6SR00"/>
<keyword evidence="4" id="KW-1003">Cell membrane</keyword>
<dbReference type="PROSITE" id="PS50885">
    <property type="entry name" value="HAMP"/>
    <property type="match status" value="1"/>
</dbReference>
<evidence type="ECO:0000256" key="5">
    <source>
        <dbReference type="ARBA" id="ARBA00022553"/>
    </source>
</evidence>
<dbReference type="Pfam" id="PF00512">
    <property type="entry name" value="HisKA"/>
    <property type="match status" value="1"/>
</dbReference>
<feature type="transmembrane region" description="Helical" evidence="14">
    <location>
        <begin position="147"/>
        <end position="170"/>
    </location>
</feature>
<evidence type="ECO:0000256" key="10">
    <source>
        <dbReference type="ARBA" id="ARBA00022840"/>
    </source>
</evidence>
<dbReference type="InterPro" id="IPR036097">
    <property type="entry name" value="HisK_dim/P_sf"/>
</dbReference>
<dbReference type="PANTHER" id="PTHR45436:SF5">
    <property type="entry name" value="SENSOR HISTIDINE KINASE TRCS"/>
    <property type="match status" value="1"/>
</dbReference>
<dbReference type="Gene3D" id="1.10.287.130">
    <property type="match status" value="1"/>
</dbReference>
<evidence type="ECO:0000313" key="17">
    <source>
        <dbReference type="EMBL" id="MDH5160730.1"/>
    </source>
</evidence>
<keyword evidence="13 14" id="KW-0472">Membrane</keyword>
<keyword evidence="5" id="KW-0597">Phosphoprotein</keyword>
<evidence type="ECO:0000256" key="1">
    <source>
        <dbReference type="ARBA" id="ARBA00000085"/>
    </source>
</evidence>
<evidence type="ECO:0000256" key="3">
    <source>
        <dbReference type="ARBA" id="ARBA00012438"/>
    </source>
</evidence>
<evidence type="ECO:0000313" key="18">
    <source>
        <dbReference type="Proteomes" id="UP001159179"/>
    </source>
</evidence>
<dbReference type="InterPro" id="IPR003660">
    <property type="entry name" value="HAMP_dom"/>
</dbReference>
<dbReference type="InterPro" id="IPR005467">
    <property type="entry name" value="His_kinase_dom"/>
</dbReference>
<dbReference type="InterPro" id="IPR004358">
    <property type="entry name" value="Sig_transdc_His_kin-like_C"/>
</dbReference>
<evidence type="ECO:0000256" key="2">
    <source>
        <dbReference type="ARBA" id="ARBA00004651"/>
    </source>
</evidence>
<keyword evidence="7 14" id="KW-0812">Transmembrane</keyword>
<dbReference type="PROSITE" id="PS50109">
    <property type="entry name" value="HIS_KIN"/>
    <property type="match status" value="1"/>
</dbReference>
<dbReference type="GO" id="GO:0005886">
    <property type="term" value="C:plasma membrane"/>
    <property type="evidence" value="ECO:0007669"/>
    <property type="project" value="UniProtKB-SubCell"/>
</dbReference>
<keyword evidence="11 14" id="KW-1133">Transmembrane helix</keyword>
<dbReference type="InterPro" id="IPR050428">
    <property type="entry name" value="TCS_sensor_his_kinase"/>
</dbReference>